<dbReference type="Proteomes" id="UP000663852">
    <property type="component" value="Unassembled WGS sequence"/>
</dbReference>
<dbReference type="Pfam" id="PF03171">
    <property type="entry name" value="2OG-FeII_Oxy"/>
    <property type="match status" value="1"/>
</dbReference>
<evidence type="ECO:0000256" key="1">
    <source>
        <dbReference type="RuleBase" id="RU003682"/>
    </source>
</evidence>
<gene>
    <name evidence="4" type="ORF">EDS130_LOCUS38056</name>
    <name evidence="3" type="ORF">XAT740_LOCUS28306</name>
</gene>
<dbReference type="Proteomes" id="UP000663828">
    <property type="component" value="Unassembled WGS sequence"/>
</dbReference>
<keyword evidence="1" id="KW-0560">Oxidoreductase</keyword>
<keyword evidence="5" id="KW-1185">Reference proteome</keyword>
<sequence length="335" mass="39015">MSFSSLPIVDLQSTSDEIRQSLLNACFTTGFFYLSNHGLHPLQDQVFNLVKEFFHRPLDEKLRHALSPTSYHGYLRIGRENLDSTNLKLIDEKEAFKFGQSGLNNIDQFPEIFHHGENFQLIQTFFHSCYDLCLRLFEHLAETFEINRDYFTSKHQWDKPPGATMKFLHYPPTNKTDSIRAVSSFFTHFNECISFPQGAHSDYGSLTLLFQHDNQSGLEVFDRSTNQWHPVEAHDDKIVVNFGDVFEYWSKGMIKSTIHRVNLPTVDQQHHSRYSIAFFCDPNGDTLLTPIPSKLIQDRIYIKDQHATHVFPDDDQRILTAGEHLQMRLNKTHTY</sequence>
<dbReference type="InterPro" id="IPR005123">
    <property type="entry name" value="Oxoglu/Fe-dep_dioxygenase_dom"/>
</dbReference>
<dbReference type="EMBL" id="CAJNOR010002410">
    <property type="protein sequence ID" value="CAF1290379.1"/>
    <property type="molecule type" value="Genomic_DNA"/>
</dbReference>
<comment type="similarity">
    <text evidence="1">Belongs to the iron/ascorbate-dependent oxidoreductase family.</text>
</comment>
<dbReference type="EMBL" id="CAJNOJ010000388">
    <property type="protein sequence ID" value="CAF1428781.1"/>
    <property type="molecule type" value="Genomic_DNA"/>
</dbReference>
<dbReference type="InterPro" id="IPR044861">
    <property type="entry name" value="IPNS-like_FE2OG_OXY"/>
</dbReference>
<protein>
    <recommendedName>
        <fullName evidence="2">Fe2OG dioxygenase domain-containing protein</fullName>
    </recommendedName>
</protein>
<evidence type="ECO:0000313" key="3">
    <source>
        <dbReference type="EMBL" id="CAF1290379.1"/>
    </source>
</evidence>
<dbReference type="AlphaFoldDB" id="A0A815MT04"/>
<dbReference type="Pfam" id="PF14226">
    <property type="entry name" value="DIOX_N"/>
    <property type="match status" value="1"/>
</dbReference>
<dbReference type="InterPro" id="IPR027443">
    <property type="entry name" value="IPNS-like_sf"/>
</dbReference>
<reference evidence="4" key="1">
    <citation type="submission" date="2021-02" db="EMBL/GenBank/DDBJ databases">
        <authorList>
            <person name="Nowell W R."/>
        </authorList>
    </citation>
    <scope>NUCLEOTIDE SEQUENCE</scope>
</reference>
<evidence type="ECO:0000259" key="2">
    <source>
        <dbReference type="PROSITE" id="PS51471"/>
    </source>
</evidence>
<dbReference type="GO" id="GO:0046872">
    <property type="term" value="F:metal ion binding"/>
    <property type="evidence" value="ECO:0007669"/>
    <property type="project" value="UniProtKB-KW"/>
</dbReference>
<evidence type="ECO:0000313" key="4">
    <source>
        <dbReference type="EMBL" id="CAF1428781.1"/>
    </source>
</evidence>
<feature type="domain" description="Fe2OG dioxygenase" evidence="2">
    <location>
        <begin position="161"/>
        <end position="282"/>
    </location>
</feature>
<evidence type="ECO:0000313" key="5">
    <source>
        <dbReference type="Proteomes" id="UP000663828"/>
    </source>
</evidence>
<dbReference type="GO" id="GO:0016491">
    <property type="term" value="F:oxidoreductase activity"/>
    <property type="evidence" value="ECO:0007669"/>
    <property type="project" value="UniProtKB-KW"/>
</dbReference>
<comment type="caution">
    <text evidence="4">The sequence shown here is derived from an EMBL/GenBank/DDBJ whole genome shotgun (WGS) entry which is preliminary data.</text>
</comment>
<organism evidence="4 6">
    <name type="scientific">Adineta ricciae</name>
    <name type="common">Rotifer</name>
    <dbReference type="NCBI Taxonomy" id="249248"/>
    <lineage>
        <taxon>Eukaryota</taxon>
        <taxon>Metazoa</taxon>
        <taxon>Spiralia</taxon>
        <taxon>Gnathifera</taxon>
        <taxon>Rotifera</taxon>
        <taxon>Eurotatoria</taxon>
        <taxon>Bdelloidea</taxon>
        <taxon>Adinetida</taxon>
        <taxon>Adinetidae</taxon>
        <taxon>Adineta</taxon>
    </lineage>
</organism>
<evidence type="ECO:0000313" key="6">
    <source>
        <dbReference type="Proteomes" id="UP000663852"/>
    </source>
</evidence>
<keyword evidence="1" id="KW-0479">Metal-binding</keyword>
<keyword evidence="1" id="KW-0408">Iron</keyword>
<proteinExistence type="inferred from homology"/>
<dbReference type="SUPFAM" id="SSF51197">
    <property type="entry name" value="Clavaminate synthase-like"/>
    <property type="match status" value="1"/>
</dbReference>
<dbReference type="OrthoDB" id="288590at2759"/>
<dbReference type="PROSITE" id="PS51471">
    <property type="entry name" value="FE2OG_OXY"/>
    <property type="match status" value="1"/>
</dbReference>
<dbReference type="InterPro" id="IPR026992">
    <property type="entry name" value="DIOX_N"/>
</dbReference>
<dbReference type="InterPro" id="IPR050231">
    <property type="entry name" value="Iron_ascorbate_oxido_reductase"/>
</dbReference>
<name>A0A815MT04_ADIRI</name>
<dbReference type="Gene3D" id="2.60.120.330">
    <property type="entry name" value="B-lactam Antibiotic, Isopenicillin N Synthase, Chain"/>
    <property type="match status" value="1"/>
</dbReference>
<accession>A0A815MT04</accession>
<dbReference type="PANTHER" id="PTHR47990">
    <property type="entry name" value="2-OXOGLUTARATE (2OG) AND FE(II)-DEPENDENT OXYGENASE SUPERFAMILY PROTEIN-RELATED"/>
    <property type="match status" value="1"/>
</dbReference>